<sequence length="240" mass="27918">MLKAVFFDLDGTLLPMDENEFTKGYFKFLLEKVQGKGYGDPAFFIDTIWKGVYAMYKNDGSMKNEDRFWLAFDEAYKENKSKDKPLFDEFYTNEFKKAKAFTSDNPLARDIVEFCKKNVKHTILSTNPIFPKGGQLTRLSFIGLKEDDFEYITDYSNSIYCKPNPMYFKSLLEKFSLKPEEVILFGNNTYEDGDCASSLGIKTYLVKGYIIYHPKAKGSYQEIEMKDVIPTIEKEIELRK</sequence>
<name>A0A7M1XI11_9SPIR</name>
<dbReference type="InterPro" id="IPR036412">
    <property type="entry name" value="HAD-like_sf"/>
</dbReference>
<dbReference type="SFLD" id="SFLDS00003">
    <property type="entry name" value="Haloacid_Dehalogenase"/>
    <property type="match status" value="1"/>
</dbReference>
<accession>A0A7M1XI11</accession>
<organism evidence="1 2">
    <name type="scientific">Treponema rectale</name>
    <dbReference type="NCBI Taxonomy" id="744512"/>
    <lineage>
        <taxon>Bacteria</taxon>
        <taxon>Pseudomonadati</taxon>
        <taxon>Spirochaetota</taxon>
        <taxon>Spirochaetia</taxon>
        <taxon>Spirochaetales</taxon>
        <taxon>Treponemataceae</taxon>
        <taxon>Treponema</taxon>
    </lineage>
</organism>
<dbReference type="Gene3D" id="3.40.50.1000">
    <property type="entry name" value="HAD superfamily/HAD-like"/>
    <property type="match status" value="1"/>
</dbReference>
<evidence type="ECO:0000313" key="2">
    <source>
        <dbReference type="Proteomes" id="UP000593591"/>
    </source>
</evidence>
<dbReference type="Proteomes" id="UP000593591">
    <property type="component" value="Chromosome"/>
</dbReference>
<protein>
    <submittedName>
        <fullName evidence="1">HAD family hydrolase</fullName>
    </submittedName>
</protein>
<dbReference type="EMBL" id="CP031517">
    <property type="protein sequence ID" value="QOS39134.1"/>
    <property type="molecule type" value="Genomic_DNA"/>
</dbReference>
<dbReference type="Gene3D" id="1.10.150.520">
    <property type="match status" value="1"/>
</dbReference>
<dbReference type="AlphaFoldDB" id="A0A7M1XI11"/>
<gene>
    <name evidence="1" type="ORF">DYE49_01150</name>
</gene>
<dbReference type="KEGG" id="trc:DYE49_01150"/>
<dbReference type="SUPFAM" id="SSF56784">
    <property type="entry name" value="HAD-like"/>
    <property type="match status" value="1"/>
</dbReference>
<reference evidence="1 2" key="1">
    <citation type="submission" date="2018-08" db="EMBL/GenBank/DDBJ databases">
        <title>The first complete genome of Treponema rectale (CHPAT), a commensal spirochete of the bovine rectum.</title>
        <authorList>
            <person name="Staton G.J."/>
            <person name="Clegg S.R."/>
            <person name="Carter S.D."/>
            <person name="Radford A.D."/>
            <person name="Darby A."/>
            <person name="Hall N."/>
            <person name="Birtles R.J."/>
            <person name="Evans N.J."/>
        </authorList>
    </citation>
    <scope>NUCLEOTIDE SEQUENCE [LARGE SCALE GENOMIC DNA]</scope>
    <source>
        <strain evidence="1 2">CHPA</strain>
    </source>
</reference>
<dbReference type="SFLD" id="SFLDG01129">
    <property type="entry name" value="C1.5:_HAD__Beta-PGM__Phosphata"/>
    <property type="match status" value="1"/>
</dbReference>
<dbReference type="InterPro" id="IPR023214">
    <property type="entry name" value="HAD_sf"/>
</dbReference>
<keyword evidence="1" id="KW-0378">Hydrolase</keyword>
<dbReference type="GO" id="GO:0016787">
    <property type="term" value="F:hydrolase activity"/>
    <property type="evidence" value="ECO:0007669"/>
    <property type="project" value="UniProtKB-KW"/>
</dbReference>
<proteinExistence type="predicted"/>
<evidence type="ECO:0000313" key="1">
    <source>
        <dbReference type="EMBL" id="QOS39134.1"/>
    </source>
</evidence>
<dbReference type="Pfam" id="PF00702">
    <property type="entry name" value="Hydrolase"/>
    <property type="match status" value="1"/>
</dbReference>
<dbReference type="InterPro" id="IPR006439">
    <property type="entry name" value="HAD-SF_hydro_IA"/>
</dbReference>
<dbReference type="PRINTS" id="PR00413">
    <property type="entry name" value="HADHALOGNASE"/>
</dbReference>